<accession>A0A195FW47</accession>
<reference evidence="1 2" key="1">
    <citation type="submission" date="2016-03" db="EMBL/GenBank/DDBJ databases">
        <title>Trachymyrmex septentrionalis WGS genome.</title>
        <authorList>
            <person name="Nygaard S."/>
            <person name="Hu H."/>
            <person name="Boomsma J."/>
            <person name="Zhang G."/>
        </authorList>
    </citation>
    <scope>NUCLEOTIDE SEQUENCE [LARGE SCALE GENOMIC DNA]</scope>
    <source>
        <strain evidence="1">Tsep2-gDNA-1</strain>
        <tissue evidence="1">Whole body</tissue>
    </source>
</reference>
<sequence length="201" mass="22733">MNVLWKWSNSKKMSSACKELPKRSYTKTKNGKKGENLVFSLKREEFLQLHGDGGRLCDFVVFSNANANTSHRDTLPVVGGRKLRLGRLYRVQCGCKLIRPKLLAVSHLAIPLRFLRGRSTRRPQALRQQLDQIRRMRLISQYQHACGHQIVLSNVLPIDIISTNTSSWINSAAIAAHMPEIKVAIAGVPVAGQTWLRLLRK</sequence>
<dbReference type="Proteomes" id="UP000078541">
    <property type="component" value="Unassembled WGS sequence"/>
</dbReference>
<dbReference type="EMBL" id="KQ981208">
    <property type="protein sequence ID" value="KYN44651.1"/>
    <property type="molecule type" value="Genomic_DNA"/>
</dbReference>
<gene>
    <name evidence="1" type="ORF">ALC56_00645</name>
</gene>
<proteinExistence type="predicted"/>
<dbReference type="AlphaFoldDB" id="A0A195FW47"/>
<organism evidence="1 2">
    <name type="scientific">Trachymyrmex septentrionalis</name>
    <dbReference type="NCBI Taxonomy" id="34720"/>
    <lineage>
        <taxon>Eukaryota</taxon>
        <taxon>Metazoa</taxon>
        <taxon>Ecdysozoa</taxon>
        <taxon>Arthropoda</taxon>
        <taxon>Hexapoda</taxon>
        <taxon>Insecta</taxon>
        <taxon>Pterygota</taxon>
        <taxon>Neoptera</taxon>
        <taxon>Endopterygota</taxon>
        <taxon>Hymenoptera</taxon>
        <taxon>Apocrita</taxon>
        <taxon>Aculeata</taxon>
        <taxon>Formicoidea</taxon>
        <taxon>Formicidae</taxon>
        <taxon>Myrmicinae</taxon>
        <taxon>Trachymyrmex</taxon>
    </lineage>
</organism>
<keyword evidence="2" id="KW-1185">Reference proteome</keyword>
<name>A0A195FW47_9HYME</name>
<evidence type="ECO:0000313" key="1">
    <source>
        <dbReference type="EMBL" id="KYN44651.1"/>
    </source>
</evidence>
<evidence type="ECO:0000313" key="2">
    <source>
        <dbReference type="Proteomes" id="UP000078541"/>
    </source>
</evidence>
<protein>
    <submittedName>
        <fullName evidence="1">Uncharacterized protein</fullName>
    </submittedName>
</protein>